<keyword evidence="3 10" id="KW-0812">Transmembrane</keyword>
<evidence type="ECO:0000256" key="1">
    <source>
        <dbReference type="ARBA" id="ARBA00004167"/>
    </source>
</evidence>
<keyword evidence="6 10" id="KW-0793">Thylakoid</keyword>
<name>A0A516ZAG6_9STRA</name>
<proteinExistence type="inferred from homology"/>
<keyword evidence="2 10" id="KW-0813">Transport</keyword>
<comment type="subunit">
    <text evidence="9 10">The 4 large subunits of the cytochrome b6-f complex are cytochrome b6, subunit IV (17 kDa polypeptide, PetD), cytochrome f and the Rieske protein, while the 4 small subunits are PetG, PetL, PetM and PetN. The complex functions as a dimer.</text>
</comment>
<feature type="transmembrane region" description="Helical" evidence="10">
    <location>
        <begin position="6"/>
        <end position="25"/>
    </location>
</feature>
<protein>
    <recommendedName>
        <fullName evidence="10">Cytochrome b6-f complex subunit 6</fullName>
    </recommendedName>
    <alternativeName>
        <fullName evidence="10">Cytochrome b6-f complex subunit PetL</fullName>
    </alternativeName>
    <alternativeName>
        <fullName evidence="10">Cytochrome b6-f complex subunit VI</fullName>
    </alternativeName>
</protein>
<accession>A0A516ZAG6</accession>
<organism evidence="11">
    <name type="scientific">Pseudopedinella elastica</name>
    <dbReference type="NCBI Taxonomy" id="35684"/>
    <lineage>
        <taxon>Eukaryota</taxon>
        <taxon>Sar</taxon>
        <taxon>Stramenopiles</taxon>
        <taxon>Ochrophyta</taxon>
        <taxon>Dictyochophyceae</taxon>
        <taxon>Pedinellales</taxon>
        <taxon>Pseudopedinella</taxon>
    </lineage>
</organism>
<evidence type="ECO:0000256" key="3">
    <source>
        <dbReference type="ARBA" id="ARBA00022692"/>
    </source>
</evidence>
<keyword evidence="5 10" id="KW-1133">Transmembrane helix</keyword>
<dbReference type="GO" id="GO:0009535">
    <property type="term" value="C:chloroplast thylakoid membrane"/>
    <property type="evidence" value="ECO:0007669"/>
    <property type="project" value="UniProtKB-SubCell"/>
</dbReference>
<comment type="subcellular location">
    <subcellularLocation>
        <location evidence="1">Membrane</location>
        <topology evidence="1">Single-pass membrane protein</topology>
    </subcellularLocation>
    <subcellularLocation>
        <location evidence="10">Plastid</location>
        <location evidence="10">Chloroplast thylakoid membrane</location>
        <topology evidence="10">Single-pass membrane protein</topology>
    </subcellularLocation>
</comment>
<dbReference type="GO" id="GO:0009512">
    <property type="term" value="C:cytochrome b6f complex"/>
    <property type="evidence" value="ECO:0007669"/>
    <property type="project" value="InterPro"/>
</dbReference>
<gene>
    <name evidence="10 11" type="primary">petL</name>
</gene>
<evidence type="ECO:0000256" key="10">
    <source>
        <dbReference type="HAMAP-Rule" id="MF_00433"/>
    </source>
</evidence>
<comment type="function">
    <text evidence="8 10">Component of the cytochrome b6-f complex, which mediates electron transfer between photosystem II (PSII) and photosystem I (PSI), cyclic electron flow around PSI, and state transitions. PetL is important for photoautotrophic growth as well as for electron transfer efficiency and stability of the cytochrome b6-f complex.</text>
</comment>
<dbReference type="GeneID" id="41657591"/>
<evidence type="ECO:0000256" key="7">
    <source>
        <dbReference type="ARBA" id="ARBA00023136"/>
    </source>
</evidence>
<dbReference type="GO" id="GO:0009055">
    <property type="term" value="F:electron transfer activity"/>
    <property type="evidence" value="ECO:0007669"/>
    <property type="project" value="InterPro"/>
</dbReference>
<dbReference type="GO" id="GO:0015979">
    <property type="term" value="P:photosynthesis"/>
    <property type="evidence" value="ECO:0007669"/>
    <property type="project" value="UniProtKB-KW"/>
</dbReference>
<evidence type="ECO:0000256" key="8">
    <source>
        <dbReference type="ARBA" id="ARBA00025197"/>
    </source>
</evidence>
<keyword evidence="7 10" id="KW-0472">Membrane</keyword>
<evidence type="ECO:0000256" key="9">
    <source>
        <dbReference type="ARBA" id="ARBA00025834"/>
    </source>
</evidence>
<dbReference type="RefSeq" id="YP_009684597.1">
    <property type="nucleotide sequence ID" value="NC_044408.1"/>
</dbReference>
<dbReference type="EMBL" id="MK518353">
    <property type="protein sequence ID" value="QDR24683.1"/>
    <property type="molecule type" value="Genomic_DNA"/>
</dbReference>
<dbReference type="HAMAP" id="MF_00433">
    <property type="entry name" value="Cytb6_f_PetL"/>
    <property type="match status" value="1"/>
</dbReference>
<sequence>MSLLINYILILSFAFALAAGLYLGLKAIKLI</sequence>
<evidence type="ECO:0000256" key="2">
    <source>
        <dbReference type="ARBA" id="ARBA00022448"/>
    </source>
</evidence>
<keyword evidence="10" id="KW-0602">Photosynthesis</keyword>
<geneLocation type="chloroplast" evidence="11"/>
<evidence type="ECO:0000256" key="6">
    <source>
        <dbReference type="ARBA" id="ARBA00023078"/>
    </source>
</evidence>
<evidence type="ECO:0000256" key="4">
    <source>
        <dbReference type="ARBA" id="ARBA00022982"/>
    </source>
</evidence>
<evidence type="ECO:0000313" key="11">
    <source>
        <dbReference type="EMBL" id="QDR24683.1"/>
    </source>
</evidence>
<dbReference type="Pfam" id="PF05115">
    <property type="entry name" value="PetL"/>
    <property type="match status" value="1"/>
</dbReference>
<dbReference type="AlphaFoldDB" id="A0A516ZAG6"/>
<evidence type="ECO:0000256" key="5">
    <source>
        <dbReference type="ARBA" id="ARBA00022989"/>
    </source>
</evidence>
<comment type="similarity">
    <text evidence="10">Belongs to the PetL family.</text>
</comment>
<keyword evidence="4 10" id="KW-0249">Electron transport</keyword>
<reference evidence="11" key="1">
    <citation type="journal article" date="2019" name="J. Phycol.">
        <title>Dictyochophyceae plastid genomes reveal unusual variability of their organization.</title>
        <authorList>
            <person name="Han K.Y."/>
            <person name="Maciszewski K."/>
            <person name="Graf L."/>
            <person name="Yang J.H."/>
            <person name="Andersen R.A."/>
            <person name="Karnkowska A."/>
            <person name="Yoon H.S."/>
        </authorList>
    </citation>
    <scope>NUCLEOTIDE SEQUENCE</scope>
</reference>
<keyword evidence="11" id="KW-0934">Plastid</keyword>
<keyword evidence="11" id="KW-0150">Chloroplast</keyword>
<dbReference type="InterPro" id="IPR007802">
    <property type="entry name" value="Cyt_b6/f_cplx_su6"/>
</dbReference>